<dbReference type="AlphaFoldDB" id="A0AAE0MKS3"/>
<protein>
    <submittedName>
        <fullName evidence="1">Uncharacterized protein</fullName>
    </submittedName>
</protein>
<dbReference type="EMBL" id="JAUEPO010000001">
    <property type="protein sequence ID" value="KAK3336241.1"/>
    <property type="molecule type" value="Genomic_DNA"/>
</dbReference>
<evidence type="ECO:0000313" key="2">
    <source>
        <dbReference type="Proteomes" id="UP001286456"/>
    </source>
</evidence>
<keyword evidence="2" id="KW-1185">Reference proteome</keyword>
<comment type="caution">
    <text evidence="1">The sequence shown here is derived from an EMBL/GenBank/DDBJ whole genome shotgun (WGS) entry which is preliminary data.</text>
</comment>
<sequence length="109" mass="12307">MYRRSSLKLFSISVVFNVGRHSALLARTSVSLSDPYTSKRLRHNIPTNQRRERRAKHQAALKQEGSEAIHRRSPSHALCRSLFDIARLAAPAPIPHSLASAVWKPRSKT</sequence>
<name>A0AAE0MKS3_9PEZI</name>
<gene>
    <name evidence="1" type="ORF">B0T19DRAFT_396014</name>
</gene>
<reference evidence="1" key="2">
    <citation type="submission" date="2023-06" db="EMBL/GenBank/DDBJ databases">
        <authorList>
            <consortium name="Lawrence Berkeley National Laboratory"/>
            <person name="Haridas S."/>
            <person name="Hensen N."/>
            <person name="Bonometti L."/>
            <person name="Westerberg I."/>
            <person name="Brannstrom I.O."/>
            <person name="Guillou S."/>
            <person name="Cros-Aarteil S."/>
            <person name="Calhoun S."/>
            <person name="Kuo A."/>
            <person name="Mondo S."/>
            <person name="Pangilinan J."/>
            <person name="Riley R."/>
            <person name="Labutti K."/>
            <person name="Andreopoulos B."/>
            <person name="Lipzen A."/>
            <person name="Chen C."/>
            <person name="Yanf M."/>
            <person name="Daum C."/>
            <person name="Ng V."/>
            <person name="Clum A."/>
            <person name="Steindorff A."/>
            <person name="Ohm R."/>
            <person name="Martin F."/>
            <person name="Silar P."/>
            <person name="Natvig D."/>
            <person name="Lalanne C."/>
            <person name="Gautier V."/>
            <person name="Ament-Velasquez S.L."/>
            <person name="Kruys A."/>
            <person name="Hutchinson M.I."/>
            <person name="Powell A.J."/>
            <person name="Barry K."/>
            <person name="Miller A.N."/>
            <person name="Grigoriev I.V."/>
            <person name="Debuchy R."/>
            <person name="Gladieux P."/>
            <person name="Thoren M.H."/>
            <person name="Johannesson H."/>
        </authorList>
    </citation>
    <scope>NUCLEOTIDE SEQUENCE</scope>
    <source>
        <strain evidence="1">SMH4131-1</strain>
    </source>
</reference>
<organism evidence="1 2">
    <name type="scientific">Cercophora scortea</name>
    <dbReference type="NCBI Taxonomy" id="314031"/>
    <lineage>
        <taxon>Eukaryota</taxon>
        <taxon>Fungi</taxon>
        <taxon>Dikarya</taxon>
        <taxon>Ascomycota</taxon>
        <taxon>Pezizomycotina</taxon>
        <taxon>Sordariomycetes</taxon>
        <taxon>Sordariomycetidae</taxon>
        <taxon>Sordariales</taxon>
        <taxon>Lasiosphaeriaceae</taxon>
        <taxon>Cercophora</taxon>
    </lineage>
</organism>
<proteinExistence type="predicted"/>
<dbReference type="Proteomes" id="UP001286456">
    <property type="component" value="Unassembled WGS sequence"/>
</dbReference>
<accession>A0AAE0MKS3</accession>
<evidence type="ECO:0000313" key="1">
    <source>
        <dbReference type="EMBL" id="KAK3336241.1"/>
    </source>
</evidence>
<reference evidence="1" key="1">
    <citation type="journal article" date="2023" name="Mol. Phylogenet. Evol.">
        <title>Genome-scale phylogeny and comparative genomics of the fungal order Sordariales.</title>
        <authorList>
            <person name="Hensen N."/>
            <person name="Bonometti L."/>
            <person name="Westerberg I."/>
            <person name="Brannstrom I.O."/>
            <person name="Guillou S."/>
            <person name="Cros-Aarteil S."/>
            <person name="Calhoun S."/>
            <person name="Haridas S."/>
            <person name="Kuo A."/>
            <person name="Mondo S."/>
            <person name="Pangilinan J."/>
            <person name="Riley R."/>
            <person name="LaButti K."/>
            <person name="Andreopoulos B."/>
            <person name="Lipzen A."/>
            <person name="Chen C."/>
            <person name="Yan M."/>
            <person name="Daum C."/>
            <person name="Ng V."/>
            <person name="Clum A."/>
            <person name="Steindorff A."/>
            <person name="Ohm R.A."/>
            <person name="Martin F."/>
            <person name="Silar P."/>
            <person name="Natvig D.O."/>
            <person name="Lalanne C."/>
            <person name="Gautier V."/>
            <person name="Ament-Velasquez S.L."/>
            <person name="Kruys A."/>
            <person name="Hutchinson M.I."/>
            <person name="Powell A.J."/>
            <person name="Barry K."/>
            <person name="Miller A.N."/>
            <person name="Grigoriev I.V."/>
            <person name="Debuchy R."/>
            <person name="Gladieux P."/>
            <person name="Hiltunen Thoren M."/>
            <person name="Johannesson H."/>
        </authorList>
    </citation>
    <scope>NUCLEOTIDE SEQUENCE</scope>
    <source>
        <strain evidence="1">SMH4131-1</strain>
    </source>
</reference>